<keyword evidence="4" id="KW-1185">Reference proteome</keyword>
<dbReference type="InterPro" id="IPR007167">
    <property type="entry name" value="Fe-transptr_FeoA-like"/>
</dbReference>
<dbReference type="SMART" id="SM00899">
    <property type="entry name" value="FeoA"/>
    <property type="match status" value="1"/>
</dbReference>
<dbReference type="Proteomes" id="UP000095255">
    <property type="component" value="Unassembled WGS sequence"/>
</dbReference>
<gene>
    <name evidence="3" type="ORF">BHU72_06405</name>
</gene>
<dbReference type="PANTHER" id="PTHR42954">
    <property type="entry name" value="FE(2+) TRANSPORT PROTEIN A"/>
    <property type="match status" value="1"/>
</dbReference>
<feature type="domain" description="Ferrous iron transporter FeoA-like" evidence="2">
    <location>
        <begin position="2"/>
        <end position="74"/>
    </location>
</feature>
<comment type="caution">
    <text evidence="3">The sequence shown here is derived from an EMBL/GenBank/DDBJ whole genome shotgun (WGS) entry which is preliminary data.</text>
</comment>
<dbReference type="GO" id="GO:0046914">
    <property type="term" value="F:transition metal ion binding"/>
    <property type="evidence" value="ECO:0007669"/>
    <property type="project" value="InterPro"/>
</dbReference>
<dbReference type="SUPFAM" id="SSF50037">
    <property type="entry name" value="C-terminal domain of transcriptional repressors"/>
    <property type="match status" value="1"/>
</dbReference>
<protein>
    <submittedName>
        <fullName evidence="3">Iron transporter FeoA</fullName>
    </submittedName>
</protein>
<dbReference type="InterPro" id="IPR008988">
    <property type="entry name" value="Transcriptional_repressor_C"/>
</dbReference>
<evidence type="ECO:0000259" key="2">
    <source>
        <dbReference type="SMART" id="SM00899"/>
    </source>
</evidence>
<dbReference type="RefSeq" id="WP_069702559.1">
    <property type="nucleotide sequence ID" value="NZ_MJAT01000033.1"/>
</dbReference>
<dbReference type="EMBL" id="MJAT01000033">
    <property type="protein sequence ID" value="OEH85232.1"/>
    <property type="molecule type" value="Genomic_DNA"/>
</dbReference>
<proteinExistence type="predicted"/>
<organism evidence="3 4">
    <name type="scientific">Desulfuribacillus stibiiarsenatis</name>
    <dbReference type="NCBI Taxonomy" id="1390249"/>
    <lineage>
        <taxon>Bacteria</taxon>
        <taxon>Bacillati</taxon>
        <taxon>Bacillota</taxon>
        <taxon>Desulfuribacillia</taxon>
        <taxon>Desulfuribacillales</taxon>
        <taxon>Desulfuribacillaceae</taxon>
        <taxon>Desulfuribacillus</taxon>
    </lineage>
</organism>
<dbReference type="Gene3D" id="2.30.30.90">
    <property type="match status" value="1"/>
</dbReference>
<keyword evidence="1" id="KW-0408">Iron</keyword>
<evidence type="ECO:0000256" key="1">
    <source>
        <dbReference type="ARBA" id="ARBA00023004"/>
    </source>
</evidence>
<evidence type="ECO:0000313" key="3">
    <source>
        <dbReference type="EMBL" id="OEH85232.1"/>
    </source>
</evidence>
<name>A0A1E5L4Y9_9FIRM</name>
<dbReference type="Pfam" id="PF04023">
    <property type="entry name" value="FeoA"/>
    <property type="match status" value="1"/>
</dbReference>
<reference evidence="3 4" key="1">
    <citation type="submission" date="2016-09" db="EMBL/GenBank/DDBJ databases">
        <title>Desulfuribacillus arsenicus sp. nov., an obligately anaerobic, dissimilatory arsenic- and antimonate-reducing bacterium isolated from anoxic sediments.</title>
        <authorList>
            <person name="Abin C.A."/>
            <person name="Hollibaugh J.T."/>
        </authorList>
    </citation>
    <scope>NUCLEOTIDE SEQUENCE [LARGE SCALE GENOMIC DNA]</scope>
    <source>
        <strain evidence="3 4">MLFW-2</strain>
    </source>
</reference>
<sequence length="74" mass="8463">MRKLNEVQPGERVKIERILLDERLRSRFMTLGLVPGIEIHVTKIAPLGDPIEITVRGYQLSLRKKEASEIIVKA</sequence>
<evidence type="ECO:0000313" key="4">
    <source>
        <dbReference type="Proteomes" id="UP000095255"/>
    </source>
</evidence>
<dbReference type="OrthoDB" id="9811076at2"/>
<dbReference type="PANTHER" id="PTHR42954:SF2">
    <property type="entry name" value="FE(2+) TRANSPORT PROTEIN A"/>
    <property type="match status" value="1"/>
</dbReference>
<dbReference type="InterPro" id="IPR038157">
    <property type="entry name" value="FeoA_core_dom"/>
</dbReference>
<accession>A0A1E5L4Y9</accession>
<dbReference type="AlphaFoldDB" id="A0A1E5L4Y9"/>
<dbReference type="STRING" id="1390249.BHU72_06405"/>
<dbReference type="InterPro" id="IPR052713">
    <property type="entry name" value="FeoA"/>
</dbReference>